<dbReference type="RefSeq" id="WP_090753363.1">
    <property type="nucleotide sequence ID" value="NZ_FNGE01000003.1"/>
</dbReference>
<evidence type="ECO:0008006" key="4">
    <source>
        <dbReference type="Google" id="ProtNLM"/>
    </source>
</evidence>
<dbReference type="AlphaFoldDB" id="A0A1G9EUZ2"/>
<gene>
    <name evidence="2" type="ORF">SAMN04487971_103134</name>
</gene>
<dbReference type="OrthoDB" id="5763339at2"/>
<name>A0A1G9EUZ2_9RHOB</name>
<protein>
    <recommendedName>
        <fullName evidence="4">Transglycosylase SLT domain-containing protein</fullName>
    </recommendedName>
</protein>
<accession>A0A1G9EUZ2</accession>
<feature type="chain" id="PRO_5011730219" description="Transglycosylase SLT domain-containing protein" evidence="1">
    <location>
        <begin position="22"/>
        <end position="210"/>
    </location>
</feature>
<dbReference type="STRING" id="525640.SAMN04487971_103134"/>
<reference evidence="3" key="1">
    <citation type="submission" date="2016-10" db="EMBL/GenBank/DDBJ databases">
        <authorList>
            <person name="Varghese N."/>
            <person name="Submissions S."/>
        </authorList>
    </citation>
    <scope>NUCLEOTIDE SEQUENCE [LARGE SCALE GENOMIC DNA]</scope>
    <source>
        <strain evidence="3">CGMCC 1.7655</strain>
    </source>
</reference>
<dbReference type="PROSITE" id="PS51257">
    <property type="entry name" value="PROKAR_LIPOPROTEIN"/>
    <property type="match status" value="1"/>
</dbReference>
<evidence type="ECO:0000313" key="2">
    <source>
        <dbReference type="EMBL" id="SDK79805.1"/>
    </source>
</evidence>
<feature type="signal peptide" evidence="1">
    <location>
        <begin position="1"/>
        <end position="21"/>
    </location>
</feature>
<dbReference type="Proteomes" id="UP000199555">
    <property type="component" value="Unassembled WGS sequence"/>
</dbReference>
<organism evidence="2 3">
    <name type="scientific">Paracoccus chinensis</name>
    <dbReference type="NCBI Taxonomy" id="525640"/>
    <lineage>
        <taxon>Bacteria</taxon>
        <taxon>Pseudomonadati</taxon>
        <taxon>Pseudomonadota</taxon>
        <taxon>Alphaproteobacteria</taxon>
        <taxon>Rhodobacterales</taxon>
        <taxon>Paracoccaceae</taxon>
        <taxon>Paracoccus</taxon>
    </lineage>
</organism>
<dbReference type="EMBL" id="FNGE01000003">
    <property type="protein sequence ID" value="SDK79805.1"/>
    <property type="molecule type" value="Genomic_DNA"/>
</dbReference>
<keyword evidence="1" id="KW-0732">Signal</keyword>
<sequence length="210" mass="22361">MRKGIMVLAALALAGCGAVEAGRQATTAPTIAPVERPSVTGRLASAVGLRKEQPAMRWGEDNTEWTEAALAALDSEGVTLLSTVPSDVMQFCPGYAAQTRENRKAFWAGLVSAVAHHEGASQGSPRGLLRLSRPQTQEGACGTGEDGAGNLRCAVRIMAREVTRDGAIAGGAEVQGGRSWRGLARSWMPLRSQEKRAEIASWTRRQSYCR</sequence>
<evidence type="ECO:0000256" key="1">
    <source>
        <dbReference type="SAM" id="SignalP"/>
    </source>
</evidence>
<proteinExistence type="predicted"/>
<keyword evidence="3" id="KW-1185">Reference proteome</keyword>
<evidence type="ECO:0000313" key="3">
    <source>
        <dbReference type="Proteomes" id="UP000199555"/>
    </source>
</evidence>